<proteinExistence type="predicted"/>
<evidence type="ECO:0000256" key="4">
    <source>
        <dbReference type="ARBA" id="ARBA00022692"/>
    </source>
</evidence>
<dbReference type="InterPro" id="IPR010290">
    <property type="entry name" value="TM_effector"/>
</dbReference>
<evidence type="ECO:0000256" key="5">
    <source>
        <dbReference type="ARBA" id="ARBA00022989"/>
    </source>
</evidence>
<keyword evidence="5 7" id="KW-1133">Transmembrane helix</keyword>
<dbReference type="Proteomes" id="UP001551011">
    <property type="component" value="Unassembled WGS sequence"/>
</dbReference>
<evidence type="ECO:0000313" key="8">
    <source>
        <dbReference type="EMBL" id="MEU5711209.1"/>
    </source>
</evidence>
<keyword evidence="4 7" id="KW-0812">Transmembrane</keyword>
<dbReference type="RefSeq" id="WP_030646399.1">
    <property type="nucleotide sequence ID" value="NZ_JBEXDP010000027.1"/>
</dbReference>
<evidence type="ECO:0000256" key="2">
    <source>
        <dbReference type="ARBA" id="ARBA00022448"/>
    </source>
</evidence>
<dbReference type="EMBL" id="JBFAEG010000025">
    <property type="protein sequence ID" value="MEU5711209.1"/>
    <property type="molecule type" value="Genomic_DNA"/>
</dbReference>
<keyword evidence="2" id="KW-0813">Transport</keyword>
<dbReference type="InterPro" id="IPR036259">
    <property type="entry name" value="MFS_trans_sf"/>
</dbReference>
<organism evidence="8 9">
    <name type="scientific">Streptomyces flaveolus</name>
    <dbReference type="NCBI Taxonomy" id="67297"/>
    <lineage>
        <taxon>Bacteria</taxon>
        <taxon>Bacillati</taxon>
        <taxon>Actinomycetota</taxon>
        <taxon>Actinomycetes</taxon>
        <taxon>Kitasatosporales</taxon>
        <taxon>Streptomycetaceae</taxon>
        <taxon>Streptomyces</taxon>
    </lineage>
</organism>
<feature type="transmembrane region" description="Helical" evidence="7">
    <location>
        <begin position="350"/>
        <end position="368"/>
    </location>
</feature>
<name>A0ABV3AGY7_9ACTN</name>
<evidence type="ECO:0000256" key="1">
    <source>
        <dbReference type="ARBA" id="ARBA00004651"/>
    </source>
</evidence>
<feature type="transmembrane region" description="Helical" evidence="7">
    <location>
        <begin position="74"/>
        <end position="95"/>
    </location>
</feature>
<accession>A0ABV3AGY7</accession>
<evidence type="ECO:0000256" key="7">
    <source>
        <dbReference type="SAM" id="Phobius"/>
    </source>
</evidence>
<dbReference type="PANTHER" id="PTHR23513:SF6">
    <property type="entry name" value="MAJOR FACILITATOR SUPERFAMILY ASSOCIATED DOMAIN-CONTAINING PROTEIN"/>
    <property type="match status" value="1"/>
</dbReference>
<feature type="transmembrane region" description="Helical" evidence="7">
    <location>
        <begin position="101"/>
        <end position="122"/>
    </location>
</feature>
<dbReference type="SUPFAM" id="SSF103473">
    <property type="entry name" value="MFS general substrate transporter"/>
    <property type="match status" value="1"/>
</dbReference>
<dbReference type="CDD" id="cd06173">
    <property type="entry name" value="MFS_MefA_like"/>
    <property type="match status" value="1"/>
</dbReference>
<comment type="subcellular location">
    <subcellularLocation>
        <location evidence="1">Cell membrane</location>
        <topology evidence="1">Multi-pass membrane protein</topology>
    </subcellularLocation>
</comment>
<feature type="transmembrane region" description="Helical" evidence="7">
    <location>
        <begin position="309"/>
        <end position="329"/>
    </location>
</feature>
<feature type="transmembrane region" description="Helical" evidence="7">
    <location>
        <begin position="285"/>
        <end position="303"/>
    </location>
</feature>
<sequence length="419" mass="44194">MSLLKNPEFRLFWGAQTVSMIGTNTSRTAIPLLAATTLAATPMQMGVLGAAQTFAFLLVGLPAGVLVDRARRRPVLIVCDLLRAALMILIGVGFFLDRISFPALLAGMLLIGFATVFFEIAYQSYIPVVVGRDRLVEGNARLESTNSVSRTVGPTLGGSLVELAGATATLCAQSVAHLLSVFLLSRIRTAEPVPEGRPDRRMGAEIRAGLRFVLRHPVFRAITGSAATYNFFYAMTVPLVTLLLVDDIGFSGTLVGVLMTIGGVGGVLGAALSGRLALRLGQVRAMRLGYLTTVPTTLLIPLAGHGWAALLFAGPWFATAFGIIVYNVGQASIRQALCPPDLLGRMNASVRFLVWGILPLGSLAGGALGEWAGVRTALVVAGAGMSAGGLWLICSRLRSMRDLPAPEDFPSAHTAPLSK</sequence>
<comment type="caution">
    <text evidence="8">The sequence shown here is derived from an EMBL/GenBank/DDBJ whole genome shotgun (WGS) entry which is preliminary data.</text>
</comment>
<evidence type="ECO:0000256" key="3">
    <source>
        <dbReference type="ARBA" id="ARBA00022475"/>
    </source>
</evidence>
<feature type="transmembrane region" description="Helical" evidence="7">
    <location>
        <begin position="221"/>
        <end position="244"/>
    </location>
</feature>
<dbReference type="PANTHER" id="PTHR23513">
    <property type="entry name" value="INTEGRAL MEMBRANE EFFLUX PROTEIN-RELATED"/>
    <property type="match status" value="1"/>
</dbReference>
<keyword evidence="3" id="KW-1003">Cell membrane</keyword>
<gene>
    <name evidence="8" type="ORF">AB0H04_30795</name>
</gene>
<dbReference type="Gene3D" id="1.20.1250.20">
    <property type="entry name" value="MFS general substrate transporter like domains"/>
    <property type="match status" value="1"/>
</dbReference>
<reference evidence="8 9" key="1">
    <citation type="submission" date="2024-06" db="EMBL/GenBank/DDBJ databases">
        <title>The Natural Products Discovery Center: Release of the First 8490 Sequenced Strains for Exploring Actinobacteria Biosynthetic Diversity.</title>
        <authorList>
            <person name="Kalkreuter E."/>
            <person name="Kautsar S.A."/>
            <person name="Yang D."/>
            <person name="Bader C.D."/>
            <person name="Teijaro C.N."/>
            <person name="Fluegel L."/>
            <person name="Davis C.M."/>
            <person name="Simpson J.R."/>
            <person name="Lauterbach L."/>
            <person name="Steele A.D."/>
            <person name="Gui C."/>
            <person name="Meng S."/>
            <person name="Li G."/>
            <person name="Viehrig K."/>
            <person name="Ye F."/>
            <person name="Su P."/>
            <person name="Kiefer A.F."/>
            <person name="Nichols A."/>
            <person name="Cepeda A.J."/>
            <person name="Yan W."/>
            <person name="Fan B."/>
            <person name="Jiang Y."/>
            <person name="Adhikari A."/>
            <person name="Zheng C.-J."/>
            <person name="Schuster L."/>
            <person name="Cowan T.M."/>
            <person name="Smanski M.J."/>
            <person name="Chevrette M.G."/>
            <person name="De Carvalho L.P.S."/>
            <person name="Shen B."/>
        </authorList>
    </citation>
    <scope>NUCLEOTIDE SEQUENCE [LARGE SCALE GENOMIC DNA]</scope>
    <source>
        <strain evidence="8 9">NPDC020594</strain>
    </source>
</reference>
<keyword evidence="9" id="KW-1185">Reference proteome</keyword>
<feature type="transmembrane region" description="Helical" evidence="7">
    <location>
        <begin position="374"/>
        <end position="394"/>
    </location>
</feature>
<evidence type="ECO:0000256" key="6">
    <source>
        <dbReference type="ARBA" id="ARBA00023136"/>
    </source>
</evidence>
<feature type="transmembrane region" description="Helical" evidence="7">
    <location>
        <begin position="47"/>
        <end position="67"/>
    </location>
</feature>
<dbReference type="Pfam" id="PF05977">
    <property type="entry name" value="MFS_3"/>
    <property type="match status" value="1"/>
</dbReference>
<keyword evidence="6 7" id="KW-0472">Membrane</keyword>
<feature type="transmembrane region" description="Helical" evidence="7">
    <location>
        <begin position="250"/>
        <end position="273"/>
    </location>
</feature>
<protein>
    <submittedName>
        <fullName evidence="8">MFS transporter</fullName>
    </submittedName>
</protein>
<evidence type="ECO:0000313" key="9">
    <source>
        <dbReference type="Proteomes" id="UP001551011"/>
    </source>
</evidence>